<dbReference type="Gramene" id="OGLUM04G15720.1">
    <property type="protein sequence ID" value="OGLUM04G15720.1"/>
    <property type="gene ID" value="OGLUM04G15720"/>
</dbReference>
<dbReference type="GO" id="GO:0016020">
    <property type="term" value="C:membrane"/>
    <property type="evidence" value="ECO:0007669"/>
    <property type="project" value="UniProtKB-SubCell"/>
</dbReference>
<sequence length="856" mass="92445">MASLAGDGKSRPVNRPDGEPETTVSRVMACPYVFRAQAPPAMAKEAMATPTRPQVRETWPAGGGGGGGGGWMGVGSGERVASAYDLVEQMHYLYVRVVRARGLTAAASTVAGGGGCNPYVEVRLGNYRGTTRHHERNAAPEWNQVFAFSRERVQASVLEVFVRDKDAVAAVARDGYVGRVAFDVGEAPVRVPPDSPLAPQWYRLEDVGGGGGRAVQGEVMLAVWVGTQADEAFADAWHAGAASVRGGGDGVAAVQSTRSKVYVTPKLWYLRISVLEAQDVVPGAVAGAGGDKGRHGEAFVVVKVQVGGVTLRTKPCCRPTSPSWNEELVFVVAEPFDEPAVLVVEARAAHPGKDEIVGRAVLPLTLFERRLDRRGAAAATHTQSQWFSLEPFVHRPRHSPEEPAFAGRVHLRACLDGAYHVMDEPAMYASDTRPTARQLWRPPIGVLEVGVLGAQGLPPMKTAADGGRGTTDAYCVAKYGHKWVRTRTVVDSSTPRWNEQYTWEVYDPCTVLTLAVFDNCNLGNGGGGGKDQRIGKVRIRLSTLEMDRVYTNAHRLVVLHPSGLRKNGDVCLAVRLTCLSLASVVRLYGEPLLPGAHYVHPFAVAQLDGLRRQAVGVVAARLGRAEPPLRREVVEYMLDAGSHLWSIRRSRANFLRATALLSGAAGAARWLADVCHWRSPATTILAHLLLVTFACFPELILPTAFLYASVAGAWSYRRRPRRPPQADAGLSCAEATGADELDEEADTFPTSRPDGVVRARYDRLRTVAGRIQAVVGDVATQGERVRSLLAWRDPRATAVFTAACLAAVVVAYATPPRVVALVAGLYLLRHPRFRSRMPSAAGNFFKRLPSRADTML</sequence>
<dbReference type="AlphaFoldDB" id="A0A0D9ZM15"/>
<evidence type="ECO:0000259" key="9">
    <source>
        <dbReference type="PROSITE" id="PS50004"/>
    </source>
</evidence>
<protein>
    <recommendedName>
        <fullName evidence="9">C2 domain-containing protein</fullName>
    </recommendedName>
</protein>
<comment type="similarity">
    <text evidence="2">Belongs to the MCTP family.</text>
</comment>
<reference evidence="10" key="2">
    <citation type="submission" date="2018-05" db="EMBL/GenBank/DDBJ databases">
        <title>OgluRS3 (Oryza glumaepatula Reference Sequence Version 3).</title>
        <authorList>
            <person name="Zhang J."/>
            <person name="Kudrna D."/>
            <person name="Lee S."/>
            <person name="Talag J."/>
            <person name="Welchert J."/>
            <person name="Wing R.A."/>
        </authorList>
    </citation>
    <scope>NUCLEOTIDE SEQUENCE [LARGE SCALE GENOMIC DNA]</scope>
</reference>
<evidence type="ECO:0000256" key="8">
    <source>
        <dbReference type="SAM" id="Phobius"/>
    </source>
</evidence>
<proteinExistence type="inferred from homology"/>
<name>A0A0D9ZM15_9ORYZ</name>
<evidence type="ECO:0000256" key="5">
    <source>
        <dbReference type="ARBA" id="ARBA00022989"/>
    </source>
</evidence>
<feature type="transmembrane region" description="Helical" evidence="8">
    <location>
        <begin position="684"/>
        <end position="708"/>
    </location>
</feature>
<dbReference type="STRING" id="40148.A0A0D9ZM15"/>
<dbReference type="SUPFAM" id="SSF49562">
    <property type="entry name" value="C2 domain (Calcium/lipid-binding domain, CaLB)"/>
    <property type="match status" value="3"/>
</dbReference>
<evidence type="ECO:0000313" key="10">
    <source>
        <dbReference type="EnsemblPlants" id="OGLUM04G15720.1"/>
    </source>
</evidence>
<dbReference type="Pfam" id="PF00168">
    <property type="entry name" value="C2"/>
    <property type="match status" value="3"/>
</dbReference>
<dbReference type="PROSITE" id="PS50004">
    <property type="entry name" value="C2"/>
    <property type="match status" value="3"/>
</dbReference>
<keyword evidence="3 8" id="KW-0812">Transmembrane</keyword>
<keyword evidence="5 8" id="KW-1133">Transmembrane helix</keyword>
<evidence type="ECO:0000256" key="7">
    <source>
        <dbReference type="SAM" id="MobiDB-lite"/>
    </source>
</evidence>
<dbReference type="InterPro" id="IPR047255">
    <property type="entry name" value="C2D_MCTP_PRT_plant"/>
</dbReference>
<dbReference type="PANTHER" id="PTHR31425">
    <property type="entry name" value="PHOSPHORIBOSYLANTHRANILATE TRANSFERASE ISOFORM 1"/>
    <property type="match status" value="1"/>
</dbReference>
<feature type="domain" description="C2" evidence="9">
    <location>
        <begin position="248"/>
        <end position="387"/>
    </location>
</feature>
<dbReference type="InterPro" id="IPR013583">
    <property type="entry name" value="MCTP_C"/>
</dbReference>
<dbReference type="CDD" id="cd08378">
    <property type="entry name" value="C2B_MCTP_PRT_plant"/>
    <property type="match status" value="1"/>
</dbReference>
<evidence type="ECO:0000256" key="2">
    <source>
        <dbReference type="ARBA" id="ARBA00007923"/>
    </source>
</evidence>
<dbReference type="Proteomes" id="UP000026961">
    <property type="component" value="Chromosome 4"/>
</dbReference>
<keyword evidence="4" id="KW-0677">Repeat</keyword>
<accession>A0A0D9ZM15</accession>
<evidence type="ECO:0000256" key="3">
    <source>
        <dbReference type="ARBA" id="ARBA00022692"/>
    </source>
</evidence>
<dbReference type="InterPro" id="IPR000008">
    <property type="entry name" value="C2_dom"/>
</dbReference>
<feature type="domain" description="C2" evidence="9">
    <location>
        <begin position="428"/>
        <end position="554"/>
    </location>
</feature>
<feature type="compositionally biased region" description="Basic and acidic residues" evidence="7">
    <location>
        <begin position="8"/>
        <end position="18"/>
    </location>
</feature>
<dbReference type="InterPro" id="IPR035892">
    <property type="entry name" value="C2_domain_sf"/>
</dbReference>
<dbReference type="Pfam" id="PF08372">
    <property type="entry name" value="PRT_C"/>
    <property type="match status" value="1"/>
</dbReference>
<feature type="transmembrane region" description="Helical" evidence="8">
    <location>
        <begin position="798"/>
        <end position="828"/>
    </location>
</feature>
<dbReference type="FunFam" id="2.60.40.150:FF:000090">
    <property type="entry name" value="C2 domain-containing protein"/>
    <property type="match status" value="1"/>
</dbReference>
<dbReference type="EnsemblPlants" id="OGLUM04G15720.1">
    <property type="protein sequence ID" value="OGLUM04G15720.1"/>
    <property type="gene ID" value="OGLUM04G15720"/>
</dbReference>
<dbReference type="CDD" id="cd08379">
    <property type="entry name" value="C2D_MCTP_PRT_plant"/>
    <property type="match status" value="1"/>
</dbReference>
<evidence type="ECO:0000313" key="11">
    <source>
        <dbReference type="Proteomes" id="UP000026961"/>
    </source>
</evidence>
<dbReference type="Gene3D" id="2.60.40.150">
    <property type="entry name" value="C2 domain"/>
    <property type="match status" value="3"/>
</dbReference>
<feature type="region of interest" description="Disordered" evidence="7">
    <location>
        <begin position="1"/>
        <end position="24"/>
    </location>
</feature>
<keyword evidence="11" id="KW-1185">Reference proteome</keyword>
<feature type="domain" description="C2" evidence="9">
    <location>
        <begin position="74"/>
        <end position="202"/>
    </location>
</feature>
<evidence type="ECO:0000256" key="6">
    <source>
        <dbReference type="ARBA" id="ARBA00023136"/>
    </source>
</evidence>
<organism evidence="10">
    <name type="scientific">Oryza glumipatula</name>
    <dbReference type="NCBI Taxonomy" id="40148"/>
    <lineage>
        <taxon>Eukaryota</taxon>
        <taxon>Viridiplantae</taxon>
        <taxon>Streptophyta</taxon>
        <taxon>Embryophyta</taxon>
        <taxon>Tracheophyta</taxon>
        <taxon>Spermatophyta</taxon>
        <taxon>Magnoliopsida</taxon>
        <taxon>Liliopsida</taxon>
        <taxon>Poales</taxon>
        <taxon>Poaceae</taxon>
        <taxon>BOP clade</taxon>
        <taxon>Oryzoideae</taxon>
        <taxon>Oryzeae</taxon>
        <taxon>Oryzinae</taxon>
        <taxon>Oryza</taxon>
    </lineage>
</organism>
<evidence type="ECO:0000256" key="1">
    <source>
        <dbReference type="ARBA" id="ARBA00004141"/>
    </source>
</evidence>
<keyword evidence="6 8" id="KW-0472">Membrane</keyword>
<dbReference type="PANTHER" id="PTHR31425:SF19">
    <property type="entry name" value="OS04G0472900 PROTEIN"/>
    <property type="match status" value="1"/>
</dbReference>
<dbReference type="InterPro" id="IPR047257">
    <property type="entry name" value="C2B_MCTP_PRT_plant"/>
</dbReference>
<dbReference type="InterPro" id="IPR047259">
    <property type="entry name" value="QUIRKY-like"/>
</dbReference>
<evidence type="ECO:0000256" key="4">
    <source>
        <dbReference type="ARBA" id="ARBA00022737"/>
    </source>
</evidence>
<dbReference type="HOGENOM" id="CLU_003762_1_0_1"/>
<dbReference type="eggNOG" id="ENOG502QR9H">
    <property type="taxonomic scope" value="Eukaryota"/>
</dbReference>
<dbReference type="SMART" id="SM00239">
    <property type="entry name" value="C2"/>
    <property type="match status" value="3"/>
</dbReference>
<comment type="subcellular location">
    <subcellularLocation>
        <location evidence="1">Membrane</location>
        <topology evidence="1">Multi-pass membrane protein</topology>
    </subcellularLocation>
</comment>
<reference evidence="10" key="1">
    <citation type="submission" date="2015-04" db="UniProtKB">
        <authorList>
            <consortium name="EnsemblPlants"/>
        </authorList>
    </citation>
    <scope>IDENTIFICATION</scope>
</reference>